<accession>A0ACC1NUZ3</accession>
<reference evidence="1" key="1">
    <citation type="submission" date="2022-10" db="EMBL/GenBank/DDBJ databases">
        <title>Genome Sequence of Xylaria curta.</title>
        <authorList>
            <person name="Buettner E."/>
        </authorList>
    </citation>
    <scope>NUCLEOTIDE SEQUENCE</scope>
    <source>
        <strain evidence="1">Babe10</strain>
    </source>
</reference>
<evidence type="ECO:0000313" key="1">
    <source>
        <dbReference type="EMBL" id="KAJ2982239.1"/>
    </source>
</evidence>
<keyword evidence="2" id="KW-1185">Reference proteome</keyword>
<dbReference type="Proteomes" id="UP001143856">
    <property type="component" value="Unassembled WGS sequence"/>
</dbReference>
<protein>
    <submittedName>
        <fullName evidence="1">Uncharacterized protein</fullName>
    </submittedName>
</protein>
<organism evidence="1 2">
    <name type="scientific">Xylaria curta</name>
    <dbReference type="NCBI Taxonomy" id="42375"/>
    <lineage>
        <taxon>Eukaryota</taxon>
        <taxon>Fungi</taxon>
        <taxon>Dikarya</taxon>
        <taxon>Ascomycota</taxon>
        <taxon>Pezizomycotina</taxon>
        <taxon>Sordariomycetes</taxon>
        <taxon>Xylariomycetidae</taxon>
        <taxon>Xylariales</taxon>
        <taxon>Xylariaceae</taxon>
        <taxon>Xylaria</taxon>
    </lineage>
</organism>
<evidence type="ECO:0000313" key="2">
    <source>
        <dbReference type="Proteomes" id="UP001143856"/>
    </source>
</evidence>
<comment type="caution">
    <text evidence="1">The sequence shown here is derived from an EMBL/GenBank/DDBJ whole genome shotgun (WGS) entry which is preliminary data.</text>
</comment>
<sequence length="621" mass="70564">MAPGVSFSTTSFDCPPEDGWSDPDDRSSASDDDHIHIGLSSRPPVSFVLPNNPVSKSLPSRLAGGIVSLSREPRPPRSQSAHLRTAYYDQRAPGYPPPPPTLPTSTYPSQPIHEPNRWRIDAAEPQNKDKYGHHDYDGDSFFSSSRGGHELEIEATGEPDHVRRLRECYAGLENQRSVLLDSFSEAQSQRARVRRLRQSKDEADQKFMAAARTLLSDSVQLRQLHQLFKAMQSTRRNYHAAEQRFDKIVDELQHGQKELKAQEKTLYEAALEVLGTAIFSIGDHEDNHSDKSENSYLRGISGDRPETIHPLYEKLRAAFGELQLAKELLINTQMKRKALHARKIQPLTEDSLDLLETYGDAGKKKALELRAMALMTDDDIEQLQEYDALEQHAKQDIEIYTRNVKILQQECRESGVLPASSYFQQEILELDSSNRDEIRLVPGPFDNNEESATLAHPVFPLLLSNPTHLLRGFPQTSMQSLKSALQLPLNSPVRAKQIKEAAREANMDSLLSTAESEDKSEYVNRWLLHKLHNSAMEAELLWTTFRSRLKILDIDRWQRDVLQFWWRDEPVDFAPAGVGDNGTNKASELGPHAESNTVFSSYSESGQLDRLQYWKLDDYWL</sequence>
<gene>
    <name evidence="1" type="ORF">NUW58_g6489</name>
</gene>
<proteinExistence type="predicted"/>
<name>A0ACC1NUZ3_9PEZI</name>
<dbReference type="EMBL" id="JAPDGR010001477">
    <property type="protein sequence ID" value="KAJ2982239.1"/>
    <property type="molecule type" value="Genomic_DNA"/>
</dbReference>